<evidence type="ECO:0000256" key="6">
    <source>
        <dbReference type="ARBA" id="ARBA00023136"/>
    </source>
</evidence>
<accession>A0A1W6ZN10</accession>
<comment type="similarity">
    <text evidence="2">Belongs to the CPA3 antiporters (TC 2.A.63) subunit D family.</text>
</comment>
<dbReference type="KEGG" id="psin:CAK95_06440"/>
<keyword evidence="3" id="KW-1003">Cell membrane</keyword>
<organism evidence="9 10">
    <name type="scientific">Pseudorhodoplanes sinuspersici</name>
    <dbReference type="NCBI Taxonomy" id="1235591"/>
    <lineage>
        <taxon>Bacteria</taxon>
        <taxon>Pseudomonadati</taxon>
        <taxon>Pseudomonadota</taxon>
        <taxon>Alphaproteobacteria</taxon>
        <taxon>Hyphomicrobiales</taxon>
        <taxon>Pseudorhodoplanes</taxon>
    </lineage>
</organism>
<evidence type="ECO:0000256" key="2">
    <source>
        <dbReference type="ARBA" id="ARBA00005346"/>
    </source>
</evidence>
<evidence type="ECO:0000256" key="5">
    <source>
        <dbReference type="ARBA" id="ARBA00022989"/>
    </source>
</evidence>
<dbReference type="Pfam" id="PF00361">
    <property type="entry name" value="Proton_antipo_M"/>
    <property type="match status" value="1"/>
</dbReference>
<keyword evidence="10" id="KW-1185">Reference proteome</keyword>
<dbReference type="STRING" id="1235591.CAK95_06440"/>
<dbReference type="Proteomes" id="UP000194137">
    <property type="component" value="Chromosome"/>
</dbReference>
<keyword evidence="6" id="KW-0472">Membrane</keyword>
<dbReference type="PRINTS" id="PR01437">
    <property type="entry name" value="NUOXDRDTASE4"/>
</dbReference>
<keyword evidence="4 7" id="KW-0812">Transmembrane</keyword>
<dbReference type="NCBIfam" id="NF009309">
    <property type="entry name" value="PRK12666.1"/>
    <property type="match status" value="1"/>
</dbReference>
<evidence type="ECO:0000256" key="1">
    <source>
        <dbReference type="ARBA" id="ARBA00004651"/>
    </source>
</evidence>
<dbReference type="RefSeq" id="WP_086087171.1">
    <property type="nucleotide sequence ID" value="NZ_CP021112.1"/>
</dbReference>
<name>A0A1W6ZN10_9HYPH</name>
<dbReference type="AlphaFoldDB" id="A0A1W6ZN10"/>
<dbReference type="PANTHER" id="PTHR42703">
    <property type="entry name" value="NADH DEHYDROGENASE"/>
    <property type="match status" value="1"/>
</dbReference>
<dbReference type="InterPro" id="IPR003918">
    <property type="entry name" value="NADH_UbQ_OxRdtase"/>
</dbReference>
<proteinExistence type="inferred from homology"/>
<dbReference type="InterPro" id="IPR001750">
    <property type="entry name" value="ND/Mrp_TM"/>
</dbReference>
<evidence type="ECO:0000313" key="9">
    <source>
        <dbReference type="EMBL" id="ARP98751.1"/>
    </source>
</evidence>
<dbReference type="GO" id="GO:0005886">
    <property type="term" value="C:plasma membrane"/>
    <property type="evidence" value="ECO:0007669"/>
    <property type="project" value="UniProtKB-SubCell"/>
</dbReference>
<dbReference type="EMBL" id="CP021112">
    <property type="protein sequence ID" value="ARP98751.1"/>
    <property type="molecule type" value="Genomic_DNA"/>
</dbReference>
<sequence length="507" mass="53079">MTNQWLIIPVAIPALTAAILVLAMRYSLTGQRIVSVTATALQLAVAIGLYVLAGDGEPHTYLLGNWPAPFGIVLVLDRLAATMLLLAGLLAFGVVLAAIGEWDKRGRHFHALFQFQMLGINGAFLTGDLFNLFVFFEVLLIASYGLMLHGGGAHRMKAGFHYIAINLIGSTVFLFAVGTIYSVTGTLNMADLAVKVPHVAAANQALLAAGALLLLTVFAIKSAMVPLHWWLPPAYGSTSPPAAALFAIMTKVGAYSIIRVYTLIFGAGAGPLADIATPWILPAGILTLVLGTIGVLASRRVLDLVCYSLIASMGTLLIAIGLNSAAGLAAALYYAVQSTIASAALFLLAGLLAPEKGSRATFGWFPQYTDVFAGFYFLLAIAMVGMPPLAGFVGKLLILDAGRAASSTATVWPAILITSLLLILGFARAGIQLFWNPHPVAETPAPRDVPMAPIFVIAGMIAAVAALSVFAGPVMDDMTAAAEQLLSPQRYIAAVLRPQTAANLAGE</sequence>
<comment type="subcellular location">
    <subcellularLocation>
        <location evidence="1">Cell membrane</location>
        <topology evidence="1">Multi-pass membrane protein</topology>
    </subcellularLocation>
    <subcellularLocation>
        <location evidence="7">Membrane</location>
        <topology evidence="7">Multi-pass membrane protein</topology>
    </subcellularLocation>
</comment>
<dbReference type="GO" id="GO:0042773">
    <property type="term" value="P:ATP synthesis coupled electron transport"/>
    <property type="evidence" value="ECO:0007669"/>
    <property type="project" value="InterPro"/>
</dbReference>
<evidence type="ECO:0000313" key="10">
    <source>
        <dbReference type="Proteomes" id="UP000194137"/>
    </source>
</evidence>
<evidence type="ECO:0000256" key="3">
    <source>
        <dbReference type="ARBA" id="ARBA00022475"/>
    </source>
</evidence>
<evidence type="ECO:0000259" key="8">
    <source>
        <dbReference type="Pfam" id="PF00361"/>
    </source>
</evidence>
<protein>
    <submittedName>
        <fullName evidence="9">Monovalent cation/H+ antiporter subunit D</fullName>
    </submittedName>
</protein>
<feature type="domain" description="NADH:quinone oxidoreductase/Mrp antiporter transmembrane" evidence="8">
    <location>
        <begin position="127"/>
        <end position="411"/>
    </location>
</feature>
<dbReference type="OrthoDB" id="9768329at2"/>
<keyword evidence="5" id="KW-1133">Transmembrane helix</keyword>
<dbReference type="PANTHER" id="PTHR42703:SF1">
    <property type="entry name" value="NA(+)_H(+) ANTIPORTER SUBUNIT D1"/>
    <property type="match status" value="1"/>
</dbReference>
<reference evidence="9 10" key="1">
    <citation type="submission" date="2017-05" db="EMBL/GenBank/DDBJ databases">
        <title>Full genome sequence of Pseudorhodoplanes sinuspersici.</title>
        <authorList>
            <person name="Dastgheib S.M.M."/>
            <person name="Shavandi M."/>
            <person name="Tirandaz H."/>
        </authorList>
    </citation>
    <scope>NUCLEOTIDE SEQUENCE [LARGE SCALE GENOMIC DNA]</scope>
    <source>
        <strain evidence="9 10">RIPI110</strain>
    </source>
</reference>
<gene>
    <name evidence="9" type="ORF">CAK95_06440</name>
</gene>
<evidence type="ECO:0000256" key="7">
    <source>
        <dbReference type="RuleBase" id="RU000320"/>
    </source>
</evidence>
<evidence type="ECO:0000256" key="4">
    <source>
        <dbReference type="ARBA" id="ARBA00022692"/>
    </source>
</evidence>
<dbReference type="GO" id="GO:0008137">
    <property type="term" value="F:NADH dehydrogenase (ubiquinone) activity"/>
    <property type="evidence" value="ECO:0007669"/>
    <property type="project" value="InterPro"/>
</dbReference>
<dbReference type="InterPro" id="IPR050586">
    <property type="entry name" value="CPA3_Na-H_Antiporter_D"/>
</dbReference>